<protein>
    <submittedName>
        <fullName evidence="2">Uncharacterized protein</fullName>
    </submittedName>
</protein>
<evidence type="ECO:0000256" key="1">
    <source>
        <dbReference type="SAM" id="Coils"/>
    </source>
</evidence>
<reference evidence="2 3" key="1">
    <citation type="submission" date="2022-02" db="EMBL/GenBank/DDBJ databases">
        <title>Genome of Erysipelotrichaceae sp. nov. NSJ-176 isolated from human feces.</title>
        <authorList>
            <person name="Abdugheni R."/>
        </authorList>
    </citation>
    <scope>NUCLEOTIDE SEQUENCE [LARGE SCALE GENOMIC DNA]</scope>
    <source>
        <strain evidence="2 3">NSJ-176</strain>
    </source>
</reference>
<evidence type="ECO:0000313" key="3">
    <source>
        <dbReference type="Proteomes" id="UP001202402"/>
    </source>
</evidence>
<feature type="coiled-coil region" evidence="1">
    <location>
        <begin position="199"/>
        <end position="226"/>
    </location>
</feature>
<dbReference type="EMBL" id="JAKVPQ010000004">
    <property type="protein sequence ID" value="MCH4284970.1"/>
    <property type="molecule type" value="Genomic_DNA"/>
</dbReference>
<name>A0ABS9R5P1_9FIRM</name>
<feature type="coiled-coil region" evidence="1">
    <location>
        <begin position="73"/>
        <end position="114"/>
    </location>
</feature>
<sequence>MNEKITALKHRLHKIESLKDYQVELQQRIDENDAKLLIAYEILKKENRDVEKLQHASLSNVIAWFSHDKEERLAKEEREALQASIQVKQLQEEAEVLQRKLEECTQEIEQEDAIREALYRLQMEDTMHGEHSEQAKELYHRLEKEQLMEKELMEAIEAGYVVTDQLKAAVKEMENASTWGTIDMFGGGMMSSIIKHSHIDGAQKKIAELSENLHRFQKEVNDVKQVELPDVSIEGWLSGADIFFDNMFFDIMAQSKIDKNLKALRDCLSTITSLQDQLLNEQYACVNRQNELKQALAKL</sequence>
<dbReference type="Proteomes" id="UP001202402">
    <property type="component" value="Unassembled WGS sequence"/>
</dbReference>
<gene>
    <name evidence="2" type="ORF">LQE99_07480</name>
</gene>
<evidence type="ECO:0000313" key="2">
    <source>
        <dbReference type="EMBL" id="MCH4284970.1"/>
    </source>
</evidence>
<accession>A0ABS9R5P1</accession>
<comment type="caution">
    <text evidence="2">The sequence shown here is derived from an EMBL/GenBank/DDBJ whole genome shotgun (WGS) entry which is preliminary data.</text>
</comment>
<keyword evidence="1" id="KW-0175">Coiled coil</keyword>
<keyword evidence="3" id="KW-1185">Reference proteome</keyword>
<organism evidence="2 3">
    <name type="scientific">Amedibacillus hominis</name>
    <dbReference type="NCBI Taxonomy" id="2897776"/>
    <lineage>
        <taxon>Bacteria</taxon>
        <taxon>Bacillati</taxon>
        <taxon>Bacillota</taxon>
        <taxon>Erysipelotrichia</taxon>
        <taxon>Erysipelotrichales</taxon>
        <taxon>Erysipelotrichaceae</taxon>
        <taxon>Amedibacillus</taxon>
    </lineage>
</organism>
<dbReference type="RefSeq" id="WP_117455543.1">
    <property type="nucleotide sequence ID" value="NZ_JAKVPQ010000004.1"/>
</dbReference>
<proteinExistence type="predicted"/>